<dbReference type="Gene3D" id="3.30.70.20">
    <property type="match status" value="2"/>
</dbReference>
<feature type="domain" description="4Fe-4S ferredoxin-type" evidence="12">
    <location>
        <begin position="126"/>
        <end position="155"/>
    </location>
</feature>
<evidence type="ECO:0000256" key="9">
    <source>
        <dbReference type="ARBA" id="ARBA00023004"/>
    </source>
</evidence>
<evidence type="ECO:0000256" key="3">
    <source>
        <dbReference type="ARBA" id="ARBA00022485"/>
    </source>
</evidence>
<keyword evidence="5" id="KW-0479">Metal-binding</keyword>
<dbReference type="InterPro" id="IPR007202">
    <property type="entry name" value="4Fe-4S_dom"/>
</dbReference>
<name>A0A433SGV1_9BURK</name>
<dbReference type="Pfam" id="PF04060">
    <property type="entry name" value="FeS"/>
    <property type="match status" value="1"/>
</dbReference>
<keyword evidence="8" id="KW-0249">Electron transport</keyword>
<keyword evidence="9" id="KW-0408">Iron</keyword>
<comment type="caution">
    <text evidence="14">The sequence shown here is derived from an EMBL/GenBank/DDBJ whole genome shotgun (WGS) entry which is preliminary data.</text>
</comment>
<evidence type="ECO:0000256" key="7">
    <source>
        <dbReference type="ARBA" id="ARBA00022967"/>
    </source>
</evidence>
<dbReference type="PANTHER" id="PTHR42859">
    <property type="entry name" value="OXIDOREDUCTASE"/>
    <property type="match status" value="1"/>
</dbReference>
<evidence type="ECO:0000256" key="10">
    <source>
        <dbReference type="ARBA" id="ARBA00023014"/>
    </source>
</evidence>
<dbReference type="NCBIfam" id="TIGR01944">
    <property type="entry name" value="rnfB"/>
    <property type="match status" value="1"/>
</dbReference>
<accession>A0A433SGV1</accession>
<proteinExistence type="predicted"/>
<reference evidence="14 15" key="1">
    <citation type="submission" date="2018-01" db="EMBL/GenBank/DDBJ databases">
        <title>Saezia sanguinis gen. nov., sp. nov., in the order Burkholderiales isolated from human blood.</title>
        <authorList>
            <person name="Medina-Pascual M.J."/>
            <person name="Valdezate S."/>
            <person name="Monzon S."/>
            <person name="Cuesta I."/>
            <person name="Carrasco G."/>
            <person name="Villalon P."/>
            <person name="Saez-Nieto J.A."/>
        </authorList>
    </citation>
    <scope>NUCLEOTIDE SEQUENCE [LARGE SCALE GENOMIC DNA]</scope>
    <source>
        <strain evidence="14 15">CNM695-12</strain>
    </source>
</reference>
<evidence type="ECO:0000256" key="2">
    <source>
        <dbReference type="ARBA" id="ARBA00022475"/>
    </source>
</evidence>
<dbReference type="InterPro" id="IPR017896">
    <property type="entry name" value="4Fe4S_Fe-S-bd"/>
</dbReference>
<evidence type="ECO:0000256" key="5">
    <source>
        <dbReference type="ARBA" id="ARBA00022723"/>
    </source>
</evidence>
<keyword evidence="4" id="KW-0997">Cell inner membrane</keyword>
<protein>
    <submittedName>
        <fullName evidence="14">Electron transport complex subunit RsxB</fullName>
    </submittedName>
</protein>
<evidence type="ECO:0000256" key="1">
    <source>
        <dbReference type="ARBA" id="ARBA00022448"/>
    </source>
</evidence>
<dbReference type="PANTHER" id="PTHR42859:SF3">
    <property type="entry name" value="ION-TRANSLOCATING OXIDOREDUCTASE COMPLEX SUBUNIT B"/>
    <property type="match status" value="1"/>
</dbReference>
<dbReference type="InterPro" id="IPR050294">
    <property type="entry name" value="RnfB_subfamily"/>
</dbReference>
<dbReference type="GO" id="GO:0046872">
    <property type="term" value="F:metal ion binding"/>
    <property type="evidence" value="ECO:0007669"/>
    <property type="project" value="UniProtKB-KW"/>
</dbReference>
<feature type="domain" description="4Fe-4S ferredoxin-type" evidence="12">
    <location>
        <begin position="96"/>
        <end position="125"/>
    </location>
</feature>
<dbReference type="NCBIfam" id="NF005415">
    <property type="entry name" value="PRK06991.1"/>
    <property type="match status" value="1"/>
</dbReference>
<dbReference type="AlphaFoldDB" id="A0A433SGV1"/>
<evidence type="ECO:0000256" key="4">
    <source>
        <dbReference type="ARBA" id="ARBA00022519"/>
    </source>
</evidence>
<keyword evidence="10" id="KW-0411">Iron-sulfur</keyword>
<evidence type="ECO:0000259" key="13">
    <source>
        <dbReference type="PROSITE" id="PS51656"/>
    </source>
</evidence>
<keyword evidence="15" id="KW-1185">Reference proteome</keyword>
<dbReference type="PROSITE" id="PS51656">
    <property type="entry name" value="4FE4S"/>
    <property type="match status" value="1"/>
</dbReference>
<dbReference type="PROSITE" id="PS51379">
    <property type="entry name" value="4FE4S_FER_2"/>
    <property type="match status" value="2"/>
</dbReference>
<gene>
    <name evidence="14" type="primary">rsxB</name>
    <name evidence="14" type="ORF">CUZ56_00440</name>
</gene>
<keyword evidence="11" id="KW-0472">Membrane</keyword>
<dbReference type="Pfam" id="PF14697">
    <property type="entry name" value="Fer4_21"/>
    <property type="match status" value="1"/>
</dbReference>
<evidence type="ECO:0000256" key="6">
    <source>
        <dbReference type="ARBA" id="ARBA00022737"/>
    </source>
</evidence>
<dbReference type="Proteomes" id="UP000286947">
    <property type="component" value="Unassembled WGS sequence"/>
</dbReference>
<evidence type="ECO:0000259" key="12">
    <source>
        <dbReference type="PROSITE" id="PS51379"/>
    </source>
</evidence>
<dbReference type="EMBL" id="PQSP01000001">
    <property type="protein sequence ID" value="RUS67958.1"/>
    <property type="molecule type" value="Genomic_DNA"/>
</dbReference>
<feature type="domain" description="4Fe-4S" evidence="13">
    <location>
        <begin position="21"/>
        <end position="80"/>
    </location>
</feature>
<dbReference type="GO" id="GO:0051539">
    <property type="term" value="F:4 iron, 4 sulfur cluster binding"/>
    <property type="evidence" value="ECO:0007669"/>
    <property type="project" value="UniProtKB-KW"/>
</dbReference>
<dbReference type="SUPFAM" id="SSF54862">
    <property type="entry name" value="4Fe-4S ferredoxins"/>
    <property type="match status" value="1"/>
</dbReference>
<keyword evidence="1" id="KW-0813">Transport</keyword>
<dbReference type="InterPro" id="IPR017900">
    <property type="entry name" value="4Fe4S_Fe_S_CS"/>
</dbReference>
<dbReference type="PROSITE" id="PS00198">
    <property type="entry name" value="4FE4S_FER_1"/>
    <property type="match status" value="1"/>
</dbReference>
<evidence type="ECO:0000313" key="14">
    <source>
        <dbReference type="EMBL" id="RUS67958.1"/>
    </source>
</evidence>
<keyword evidence="7" id="KW-1278">Translocase</keyword>
<evidence type="ECO:0000313" key="15">
    <source>
        <dbReference type="Proteomes" id="UP000286947"/>
    </source>
</evidence>
<keyword evidence="2" id="KW-1003">Cell membrane</keyword>
<sequence length="241" mass="26825">MIQVTGSQEMPSAYAKMTPMQRQKQVELIDAQLPQTQCTRCGYPDCRHYAQAIAEGRTGINRCPPGGAQGIARLAEVTQQTVQKLDPDAGTEGPRLLAVIDENWCIGCTKCIQACPVDCIMGASKQMHTVIEDLCTGCELCLPACPVDCIELVPSSCDNPTPTGWAAWSKRQADTARERYVFRQFRLERRQRENQARLLAEAQRKLANLEQVSKLSDPHTLERKRELISQVLAKAKARQAK</sequence>
<evidence type="ECO:0000256" key="8">
    <source>
        <dbReference type="ARBA" id="ARBA00022982"/>
    </source>
</evidence>
<evidence type="ECO:0000256" key="11">
    <source>
        <dbReference type="ARBA" id="ARBA00023136"/>
    </source>
</evidence>
<keyword evidence="6" id="KW-0677">Repeat</keyword>
<dbReference type="InterPro" id="IPR010207">
    <property type="entry name" value="Elect_transpt_cplx_RnfB/RsxB"/>
</dbReference>
<dbReference type="Gene3D" id="1.10.15.40">
    <property type="entry name" value="Electron transport complex subunit B, putative Fe-S cluster"/>
    <property type="match status" value="1"/>
</dbReference>
<keyword evidence="3" id="KW-0004">4Fe-4S</keyword>
<organism evidence="14 15">
    <name type="scientific">Saezia sanguinis</name>
    <dbReference type="NCBI Taxonomy" id="1965230"/>
    <lineage>
        <taxon>Bacteria</taxon>
        <taxon>Pseudomonadati</taxon>
        <taxon>Pseudomonadota</taxon>
        <taxon>Betaproteobacteria</taxon>
        <taxon>Burkholderiales</taxon>
        <taxon>Saeziaceae</taxon>
        <taxon>Saezia</taxon>
    </lineage>
</organism>
<dbReference type="GO" id="GO:0009055">
    <property type="term" value="F:electron transfer activity"/>
    <property type="evidence" value="ECO:0007669"/>
    <property type="project" value="InterPro"/>
</dbReference>